<keyword evidence="2" id="KW-1185">Reference proteome</keyword>
<proteinExistence type="predicted"/>
<reference evidence="1 2" key="1">
    <citation type="submission" date="2018-06" db="EMBL/GenBank/DDBJ databases">
        <title>Complete Genomes of Monosporascus.</title>
        <authorList>
            <person name="Robinson A.J."/>
            <person name="Natvig D.O."/>
        </authorList>
    </citation>
    <scope>NUCLEOTIDE SEQUENCE [LARGE SCALE GENOMIC DNA]</scope>
    <source>
        <strain evidence="1 2">CBS 110550</strain>
    </source>
</reference>
<dbReference type="EMBL" id="QJNU01000058">
    <property type="protein sequence ID" value="RYP08585.1"/>
    <property type="molecule type" value="Genomic_DNA"/>
</dbReference>
<comment type="caution">
    <text evidence="1">The sequence shown here is derived from an EMBL/GenBank/DDBJ whole genome shotgun (WGS) entry which is preliminary data.</text>
</comment>
<evidence type="ECO:0000313" key="2">
    <source>
        <dbReference type="Proteomes" id="UP000293360"/>
    </source>
</evidence>
<evidence type="ECO:0000313" key="1">
    <source>
        <dbReference type="EMBL" id="RYP08585.1"/>
    </source>
</evidence>
<organism evidence="1 2">
    <name type="scientific">Monosporascus ibericus</name>
    <dbReference type="NCBI Taxonomy" id="155417"/>
    <lineage>
        <taxon>Eukaryota</taxon>
        <taxon>Fungi</taxon>
        <taxon>Dikarya</taxon>
        <taxon>Ascomycota</taxon>
        <taxon>Pezizomycotina</taxon>
        <taxon>Sordariomycetes</taxon>
        <taxon>Xylariomycetidae</taxon>
        <taxon>Xylariales</taxon>
        <taxon>Xylariales incertae sedis</taxon>
        <taxon>Monosporascus</taxon>
    </lineage>
</organism>
<dbReference type="Proteomes" id="UP000293360">
    <property type="component" value="Unassembled WGS sequence"/>
</dbReference>
<dbReference type="AlphaFoldDB" id="A0A4Q4TN19"/>
<accession>A0A4Q4TN19</accession>
<name>A0A4Q4TN19_9PEZI</name>
<dbReference type="STRING" id="155417.A0A4Q4TN19"/>
<sequence length="376" mass="43117">MNQKGLLSLPRDVLVLLPNFLHNIEDYANLSSTCRTLRQCMSAATPNTILRLAAAQSRIFFRPSPHFLVAATARELGNWARECDANERELCRKLQDGWDGLLDLAVSQARCGLTMERIRELHLMRFSVINPVTDVFDKCVGRQWYSTPNFWNGGVDDAYTIHSDPPAAVFHLATYGELFAPDLEAVLWQDGDARRLSVETRLEYIKYCVPDWATSMDPTWGAQQLDPRRAVKPTGPYAEEAPRLDNNNLALTWVINSSRWKPHWKEIRAKAGPGFMEEELDDGWWYDPNRYGGGNPYWRQRLWENTMICQGLEGLGMIRPGLQERWIPKIKEWREKIAKLEKEPPVVMVGRQGTLDYPYLLGDLRICVSGYVPGTY</sequence>
<protein>
    <submittedName>
        <fullName evidence="1">Uncharacterized protein</fullName>
    </submittedName>
</protein>
<dbReference type="OrthoDB" id="2853639at2759"/>
<gene>
    <name evidence="1" type="ORF">DL764_001820</name>
</gene>